<protein>
    <submittedName>
        <fullName evidence="2">Uncharacterized protein</fullName>
    </submittedName>
</protein>
<dbReference type="EMBL" id="JABFTP020000185">
    <property type="protein sequence ID" value="KAL3286038.1"/>
    <property type="molecule type" value="Genomic_DNA"/>
</dbReference>
<keyword evidence="1" id="KW-0732">Signal</keyword>
<proteinExistence type="predicted"/>
<organism evidence="2 3">
    <name type="scientific">Cryptolaemus montrouzieri</name>
    <dbReference type="NCBI Taxonomy" id="559131"/>
    <lineage>
        <taxon>Eukaryota</taxon>
        <taxon>Metazoa</taxon>
        <taxon>Ecdysozoa</taxon>
        <taxon>Arthropoda</taxon>
        <taxon>Hexapoda</taxon>
        <taxon>Insecta</taxon>
        <taxon>Pterygota</taxon>
        <taxon>Neoptera</taxon>
        <taxon>Endopterygota</taxon>
        <taxon>Coleoptera</taxon>
        <taxon>Polyphaga</taxon>
        <taxon>Cucujiformia</taxon>
        <taxon>Coccinelloidea</taxon>
        <taxon>Coccinellidae</taxon>
        <taxon>Scymninae</taxon>
        <taxon>Scymnini</taxon>
        <taxon>Cryptolaemus</taxon>
    </lineage>
</organism>
<evidence type="ECO:0000313" key="2">
    <source>
        <dbReference type="EMBL" id="KAL3286038.1"/>
    </source>
</evidence>
<dbReference type="Proteomes" id="UP001516400">
    <property type="component" value="Unassembled WGS sequence"/>
</dbReference>
<sequence>MNFVLFLGVSCIIVGLSDIANAECQCFEEFHVEIENGQELCRGDKNHRIFSCGEEKPPICQCRRNGTIEELDIGETSCTSTVKTFDGIFCEPKDAWDKYFEKHAIRRIVY</sequence>
<dbReference type="AlphaFoldDB" id="A0ABD2P594"/>
<accession>A0ABD2P594</accession>
<evidence type="ECO:0000313" key="3">
    <source>
        <dbReference type="Proteomes" id="UP001516400"/>
    </source>
</evidence>
<name>A0ABD2P594_9CUCU</name>
<feature type="signal peptide" evidence="1">
    <location>
        <begin position="1"/>
        <end position="22"/>
    </location>
</feature>
<keyword evidence="3" id="KW-1185">Reference proteome</keyword>
<gene>
    <name evidence="2" type="ORF">HHI36_000551</name>
</gene>
<reference evidence="2 3" key="1">
    <citation type="journal article" date="2021" name="BMC Biol.">
        <title>Horizontally acquired antibacterial genes associated with adaptive radiation of ladybird beetles.</title>
        <authorList>
            <person name="Li H.S."/>
            <person name="Tang X.F."/>
            <person name="Huang Y.H."/>
            <person name="Xu Z.Y."/>
            <person name="Chen M.L."/>
            <person name="Du X.Y."/>
            <person name="Qiu B.Y."/>
            <person name="Chen P.T."/>
            <person name="Zhang W."/>
            <person name="Slipinski A."/>
            <person name="Escalona H.E."/>
            <person name="Waterhouse R.M."/>
            <person name="Zwick A."/>
            <person name="Pang H."/>
        </authorList>
    </citation>
    <scope>NUCLEOTIDE SEQUENCE [LARGE SCALE GENOMIC DNA]</scope>
    <source>
        <strain evidence="2">SYSU2018</strain>
    </source>
</reference>
<feature type="chain" id="PRO_5044820159" evidence="1">
    <location>
        <begin position="23"/>
        <end position="110"/>
    </location>
</feature>
<comment type="caution">
    <text evidence="2">The sequence shown here is derived from an EMBL/GenBank/DDBJ whole genome shotgun (WGS) entry which is preliminary data.</text>
</comment>
<evidence type="ECO:0000256" key="1">
    <source>
        <dbReference type="SAM" id="SignalP"/>
    </source>
</evidence>